<evidence type="ECO:0000313" key="1">
    <source>
        <dbReference type="EMBL" id="CAG8523515.1"/>
    </source>
</evidence>
<protein>
    <submittedName>
        <fullName evidence="1">13580_t:CDS:1</fullName>
    </submittedName>
</protein>
<comment type="caution">
    <text evidence="1">The sequence shown here is derived from an EMBL/GenBank/DDBJ whole genome shotgun (WGS) entry which is preliminary data.</text>
</comment>
<accession>A0A9N9ACA2</accession>
<dbReference type="EMBL" id="CAJVPQ010000962">
    <property type="protein sequence ID" value="CAG8523515.1"/>
    <property type="molecule type" value="Genomic_DNA"/>
</dbReference>
<organism evidence="1 2">
    <name type="scientific">Funneliformis caledonium</name>
    <dbReference type="NCBI Taxonomy" id="1117310"/>
    <lineage>
        <taxon>Eukaryota</taxon>
        <taxon>Fungi</taxon>
        <taxon>Fungi incertae sedis</taxon>
        <taxon>Mucoromycota</taxon>
        <taxon>Glomeromycotina</taxon>
        <taxon>Glomeromycetes</taxon>
        <taxon>Glomerales</taxon>
        <taxon>Glomeraceae</taxon>
        <taxon>Funneliformis</taxon>
    </lineage>
</organism>
<proteinExistence type="predicted"/>
<dbReference type="AlphaFoldDB" id="A0A9N9ACA2"/>
<gene>
    <name evidence="1" type="ORF">FCALED_LOCUS4822</name>
</gene>
<dbReference type="Proteomes" id="UP000789570">
    <property type="component" value="Unassembled WGS sequence"/>
</dbReference>
<name>A0A9N9ACA2_9GLOM</name>
<evidence type="ECO:0000313" key="2">
    <source>
        <dbReference type="Proteomes" id="UP000789570"/>
    </source>
</evidence>
<keyword evidence="2" id="KW-1185">Reference proteome</keyword>
<reference evidence="1" key="1">
    <citation type="submission" date="2021-06" db="EMBL/GenBank/DDBJ databases">
        <authorList>
            <person name="Kallberg Y."/>
            <person name="Tangrot J."/>
            <person name="Rosling A."/>
        </authorList>
    </citation>
    <scope>NUCLEOTIDE SEQUENCE</scope>
    <source>
        <strain evidence="1">UK204</strain>
    </source>
</reference>
<sequence length="69" mass="8066">MPSLKITTTRKRHKEMNGDKNEIKQLVGHIFVDFMEWVTIPEYSWILNDWKRAMGCEMRISVIGIGGTK</sequence>